<feature type="domain" description="Protein kinase" evidence="15">
    <location>
        <begin position="141"/>
        <end position="404"/>
    </location>
</feature>
<dbReference type="Pfam" id="PF00498">
    <property type="entry name" value="FHA"/>
    <property type="match status" value="2"/>
</dbReference>
<feature type="compositionally biased region" description="Pro residues" evidence="13">
    <location>
        <begin position="450"/>
        <end position="462"/>
    </location>
</feature>
<dbReference type="GO" id="GO:0009202">
    <property type="term" value="P:deoxyribonucleoside triphosphate biosynthetic process"/>
    <property type="evidence" value="ECO:0007669"/>
    <property type="project" value="InterPro"/>
</dbReference>
<sequence length="726" mass="80597">MAAFESFSQEQLDPSTVCRLICTTGQIPNTDLKIKRNGVKQWTFGRNSQNDIVYGATSRLSNKHFKIWSSDNNLLIQDMSTNGTWVNKQRIVKGQNYILGQGDEISVGVGVPRDVVRFIVFFPKIDEKADDATEGIHKEFSIKNEVVGQGAFAVVKKAVERSTGKTYAVKIISKRKIMGNTEGVTRELEILRRLDHPYIVKLRGFYEDLDNYYLVMEFVSGGDLMDFVAAHGSVGEEAAKEICRQVLEAVKYVHSLGISHRDLKPDNVLVAQDDPVIVKITDFGLAKVSDNATFMKTFCGTLAYVAPEVIDGRHMKITDENKYSSLVDMWSFGCFLYVILTAHLPFSGSTQEQLYQQIRRGSYHEPPLKEAGVSSQARDFLDSLLQVDPSKRPSAAMALQHPWIASNSQIADGNSQVSLSQSQSQQQRLETRIHENSNDASPEEAMFKVPPSPSNHAMPPPSSTGFNSQPKMGTQHRVTPMNPIPEVSSSFDRTGSVLEMSANSIISSSPQATKDIKSKALQNVGKAQAPTGTRFSLIPLPNKFIKSPIYVPQGVNPFVIGRNSVCHSRINEDRISKVHCAFTKKRHPVGNSLYESPAQGLEDTWLVDFSTNGCSINDQKVGRGKKALVFNNDVVVLFSDNNKHENLAFKVCIDDTTGLFNGGESTGQERRVVPQDNYDEQLKPAVTKVCNSQNDRKRPLEADNRQVKRANLDKGDANTTFQTVLK</sequence>
<dbReference type="GO" id="GO:0005634">
    <property type="term" value="C:nucleus"/>
    <property type="evidence" value="ECO:0007669"/>
    <property type="project" value="UniProtKB-SubCell"/>
</dbReference>
<evidence type="ECO:0000256" key="4">
    <source>
        <dbReference type="ARBA" id="ARBA00022741"/>
    </source>
</evidence>
<organism evidence="16 17">
    <name type="scientific">Cyberlindnera jadinii (strain ATCC 18201 / CBS 1600 / BCRC 20928 / JCM 3617 / NBRC 0987 / NRRL Y-1542)</name>
    <name type="common">Torula yeast</name>
    <name type="synonym">Candida utilis</name>
    <dbReference type="NCBI Taxonomy" id="983966"/>
    <lineage>
        <taxon>Eukaryota</taxon>
        <taxon>Fungi</taxon>
        <taxon>Dikarya</taxon>
        <taxon>Ascomycota</taxon>
        <taxon>Saccharomycotina</taxon>
        <taxon>Saccharomycetes</taxon>
        <taxon>Phaffomycetales</taxon>
        <taxon>Phaffomycetaceae</taxon>
        <taxon>Cyberlindnera</taxon>
    </lineage>
</organism>
<gene>
    <name evidence="16" type="ORF">BN1211_1882</name>
</gene>
<feature type="domain" description="FHA" evidence="14">
    <location>
        <begin position="42"/>
        <end position="91"/>
    </location>
</feature>
<dbReference type="GO" id="GO:0003688">
    <property type="term" value="F:DNA replication origin binding"/>
    <property type="evidence" value="ECO:0007669"/>
    <property type="project" value="InterPro"/>
</dbReference>
<comment type="similarity">
    <text evidence="1 7">Belongs to the protein kinase superfamily. CAMK Ser/Thr protein kinase family. CHEK2 subfamily.</text>
</comment>
<dbReference type="InterPro" id="IPR030616">
    <property type="entry name" value="Aur-like"/>
</dbReference>
<dbReference type="InterPro" id="IPR008271">
    <property type="entry name" value="Ser/Thr_kinase_AS"/>
</dbReference>
<keyword evidence="4 7" id="KW-0547">Nucleotide-binding</keyword>
<dbReference type="PROSITE" id="PS00108">
    <property type="entry name" value="PROTEIN_KINASE_ST"/>
    <property type="match status" value="1"/>
</dbReference>
<proteinExistence type="inferred from homology"/>
<feature type="compositionally biased region" description="Low complexity" evidence="13">
    <location>
        <begin position="415"/>
        <end position="427"/>
    </location>
</feature>
<dbReference type="Gene3D" id="3.30.200.20">
    <property type="entry name" value="Phosphorylase Kinase, domain 1"/>
    <property type="match status" value="1"/>
</dbReference>
<evidence type="ECO:0000259" key="14">
    <source>
        <dbReference type="PROSITE" id="PS50006"/>
    </source>
</evidence>
<protein>
    <recommendedName>
        <fullName evidence="7">Serine/threonine-protein kinase RAD53</fullName>
        <ecNumber evidence="7">2.7.12.1</ecNumber>
    </recommendedName>
</protein>
<feature type="active site" description="Proton acceptor" evidence="8">
    <location>
        <position position="262"/>
    </location>
</feature>
<accession>A0A0H5C1K3</accession>
<keyword evidence="7" id="KW-0539">Nucleus</keyword>
<dbReference type="FunFam" id="1.10.510.10:FF:000651">
    <property type="entry name" value="Serine/threonine-protein kinase RAD53"/>
    <property type="match status" value="1"/>
</dbReference>
<dbReference type="GO" id="GO:0006281">
    <property type="term" value="P:DNA repair"/>
    <property type="evidence" value="ECO:0007669"/>
    <property type="project" value="InterPro"/>
</dbReference>
<dbReference type="PIRSF" id="PIRSF000661">
    <property type="entry name" value="Ser/Thr_PK_RAD53"/>
    <property type="match status" value="1"/>
</dbReference>
<dbReference type="GO" id="GO:0004712">
    <property type="term" value="F:protein serine/threonine/tyrosine kinase activity"/>
    <property type="evidence" value="ECO:0007669"/>
    <property type="project" value="UniProtKB-EC"/>
</dbReference>
<dbReference type="InterPro" id="IPR008984">
    <property type="entry name" value="SMAD_FHA_dom_sf"/>
</dbReference>
<dbReference type="Gene3D" id="2.60.200.20">
    <property type="match status" value="2"/>
</dbReference>
<evidence type="ECO:0000259" key="15">
    <source>
        <dbReference type="PROSITE" id="PS50011"/>
    </source>
</evidence>
<dbReference type="InterPro" id="IPR000719">
    <property type="entry name" value="Prot_kinase_dom"/>
</dbReference>
<feature type="binding site" evidence="9">
    <location>
        <begin position="147"/>
        <end position="155"/>
    </location>
    <ligand>
        <name>ATP</name>
        <dbReference type="ChEBI" id="CHEBI:30616"/>
    </ligand>
</feature>
<evidence type="ECO:0000256" key="8">
    <source>
        <dbReference type="PIRSR" id="PIRSR000661-50"/>
    </source>
</evidence>
<keyword evidence="2 7" id="KW-0723">Serine/threonine-protein kinase</keyword>
<name>A0A0H5C1K3_CYBJN</name>
<dbReference type="GO" id="GO:0004674">
    <property type="term" value="F:protein serine/threonine kinase activity"/>
    <property type="evidence" value="ECO:0007669"/>
    <property type="project" value="UniProtKB-KW"/>
</dbReference>
<comment type="subcellular location">
    <subcellularLocation>
        <location evidence="7">Nucleus</location>
    </subcellularLocation>
</comment>
<evidence type="ECO:0000256" key="6">
    <source>
        <dbReference type="ARBA" id="ARBA00022840"/>
    </source>
</evidence>
<dbReference type="SMART" id="SM00220">
    <property type="entry name" value="S_TKc"/>
    <property type="match status" value="1"/>
</dbReference>
<dbReference type="GO" id="GO:0006270">
    <property type="term" value="P:DNA replication initiation"/>
    <property type="evidence" value="ECO:0007669"/>
    <property type="project" value="InterPro"/>
</dbReference>
<evidence type="ECO:0000256" key="11">
    <source>
        <dbReference type="PIRSR" id="PIRSR630616-3"/>
    </source>
</evidence>
<dbReference type="SUPFAM" id="SSF49879">
    <property type="entry name" value="SMAD/FHA domain"/>
    <property type="match status" value="2"/>
</dbReference>
<evidence type="ECO:0000256" key="12">
    <source>
        <dbReference type="PROSITE-ProRule" id="PRU10141"/>
    </source>
</evidence>
<evidence type="ECO:0000256" key="2">
    <source>
        <dbReference type="ARBA" id="ARBA00022527"/>
    </source>
</evidence>
<dbReference type="EMBL" id="CDQK01000002">
    <property type="protein sequence ID" value="CEP21710.1"/>
    <property type="molecule type" value="Genomic_DNA"/>
</dbReference>
<evidence type="ECO:0000256" key="3">
    <source>
        <dbReference type="ARBA" id="ARBA00022679"/>
    </source>
</evidence>
<dbReference type="InterPro" id="IPR016256">
    <property type="entry name" value="Ser/Thr_kinase_Rad53"/>
</dbReference>
<dbReference type="GO" id="GO:0004713">
    <property type="term" value="F:protein tyrosine kinase activity"/>
    <property type="evidence" value="ECO:0007669"/>
    <property type="project" value="UniProtKB-KW"/>
</dbReference>
<dbReference type="FunFam" id="3.30.200.20:FF:000315">
    <property type="entry name" value="Calcium-dependent protein kinase 3"/>
    <property type="match status" value="1"/>
</dbReference>
<dbReference type="SMART" id="SM00240">
    <property type="entry name" value="FHA"/>
    <property type="match status" value="2"/>
</dbReference>
<evidence type="ECO:0000256" key="7">
    <source>
        <dbReference type="PIRNR" id="PIRNR000661"/>
    </source>
</evidence>
<dbReference type="InterPro" id="IPR011009">
    <property type="entry name" value="Kinase-like_dom_sf"/>
</dbReference>
<dbReference type="GO" id="GO:0000077">
    <property type="term" value="P:DNA damage checkpoint signaling"/>
    <property type="evidence" value="ECO:0007669"/>
    <property type="project" value="InterPro"/>
</dbReference>
<dbReference type="PROSITE" id="PS50011">
    <property type="entry name" value="PROTEIN_KINASE_DOM"/>
    <property type="match status" value="1"/>
</dbReference>
<dbReference type="EC" id="2.7.12.1" evidence="7"/>
<keyword evidence="3 7" id="KW-0808">Transferase</keyword>
<dbReference type="Pfam" id="PF00069">
    <property type="entry name" value="Pkinase"/>
    <property type="match status" value="1"/>
</dbReference>
<keyword evidence="7" id="KW-0131">Cell cycle</keyword>
<comment type="catalytic activity">
    <reaction evidence="7">
        <text>L-threonyl-[protein] + ATP = O-phospho-L-threonyl-[protein] + ADP + H(+)</text>
        <dbReference type="Rhea" id="RHEA:46608"/>
        <dbReference type="Rhea" id="RHEA-COMP:11060"/>
        <dbReference type="Rhea" id="RHEA-COMP:11605"/>
        <dbReference type="ChEBI" id="CHEBI:15378"/>
        <dbReference type="ChEBI" id="CHEBI:30013"/>
        <dbReference type="ChEBI" id="CHEBI:30616"/>
        <dbReference type="ChEBI" id="CHEBI:61977"/>
        <dbReference type="ChEBI" id="CHEBI:456216"/>
        <dbReference type="EC" id="2.7.12.1"/>
    </reaction>
</comment>
<dbReference type="PROSITE" id="PS00107">
    <property type="entry name" value="PROTEIN_KINASE_ATP"/>
    <property type="match status" value="1"/>
</dbReference>
<evidence type="ECO:0000313" key="17">
    <source>
        <dbReference type="Proteomes" id="UP000038830"/>
    </source>
</evidence>
<dbReference type="PANTHER" id="PTHR24350">
    <property type="entry name" value="SERINE/THREONINE-PROTEIN KINASE IAL-RELATED"/>
    <property type="match status" value="1"/>
</dbReference>
<dbReference type="Proteomes" id="UP000038830">
    <property type="component" value="Unassembled WGS sequence"/>
</dbReference>
<reference evidence="17" key="1">
    <citation type="journal article" date="2015" name="J. Biotechnol.">
        <title>The structure of the Cyberlindnera jadinii genome and its relation to Candida utilis analyzed by the occurrence of single nucleotide polymorphisms.</title>
        <authorList>
            <person name="Rupp O."/>
            <person name="Brinkrolf K."/>
            <person name="Buerth C."/>
            <person name="Kunigo M."/>
            <person name="Schneider J."/>
            <person name="Jaenicke S."/>
            <person name="Goesmann A."/>
            <person name="Puehler A."/>
            <person name="Jaeger K.-E."/>
            <person name="Ernst J.F."/>
        </authorList>
    </citation>
    <scope>NUCLEOTIDE SEQUENCE [LARGE SCALE GENOMIC DNA]</scope>
    <source>
        <strain evidence="17">ATCC 18201 / CBS 1600 / BCRC 20928 / JCM 3617 / NBRC 0987 / NRRL Y-1542</strain>
    </source>
</reference>
<evidence type="ECO:0000256" key="10">
    <source>
        <dbReference type="PIRSR" id="PIRSR630616-2"/>
    </source>
</evidence>
<dbReference type="InterPro" id="IPR017441">
    <property type="entry name" value="Protein_kinase_ATP_BS"/>
</dbReference>
<keyword evidence="7" id="KW-0829">Tyrosine-protein kinase</keyword>
<evidence type="ECO:0000256" key="5">
    <source>
        <dbReference type="ARBA" id="ARBA00022777"/>
    </source>
</evidence>
<keyword evidence="6 7" id="KW-0067">ATP-binding</keyword>
<evidence type="ECO:0000313" key="16">
    <source>
        <dbReference type="EMBL" id="CEP21710.1"/>
    </source>
</evidence>
<keyword evidence="7" id="KW-0227">DNA damage</keyword>
<dbReference type="PROSITE" id="PS50006">
    <property type="entry name" value="FHA_DOMAIN"/>
    <property type="match status" value="2"/>
</dbReference>
<comment type="function">
    <text evidence="7">Controls S-phase checkpoint as well as G1 and G2 DNA damage checkpoints. Phosphorylates proteins on serine, threonine, and tyrosine. Prevents entry into anaphase and mitotic exit after DNA damage via regulation of the Polo kinase CDC5.</text>
</comment>
<feature type="cross-link" description="Glycyl lysine isopeptide (Lys-Gly) (interchain with G-Cter in SUMO2)" evidence="11">
    <location>
        <position position="264"/>
    </location>
</feature>
<dbReference type="SUPFAM" id="SSF56112">
    <property type="entry name" value="Protein kinase-like (PK-like)"/>
    <property type="match status" value="1"/>
</dbReference>
<keyword evidence="5 7" id="KW-0418">Kinase</keyword>
<evidence type="ECO:0000256" key="9">
    <source>
        <dbReference type="PIRSR" id="PIRSR000661-51"/>
    </source>
</evidence>
<evidence type="ECO:0000256" key="13">
    <source>
        <dbReference type="SAM" id="MobiDB-lite"/>
    </source>
</evidence>
<feature type="binding site" evidence="9 12">
    <location>
        <position position="170"/>
    </location>
    <ligand>
        <name>ATP</name>
        <dbReference type="ChEBI" id="CHEBI:30616"/>
    </ligand>
</feature>
<dbReference type="AlphaFoldDB" id="A0A0H5C1K3"/>
<feature type="domain" description="FHA" evidence="14">
    <location>
        <begin position="558"/>
        <end position="621"/>
    </location>
</feature>
<feature type="binding site" evidence="10">
    <location>
        <position position="282"/>
    </location>
    <ligand>
        <name>ATP</name>
        <dbReference type="ChEBI" id="CHEBI:30616"/>
    </ligand>
</feature>
<feature type="region of interest" description="Disordered" evidence="13">
    <location>
        <begin position="414"/>
        <end position="475"/>
    </location>
</feature>
<dbReference type="GO" id="GO:0005524">
    <property type="term" value="F:ATP binding"/>
    <property type="evidence" value="ECO:0007669"/>
    <property type="project" value="UniProtKB-UniRule"/>
</dbReference>
<dbReference type="Gene3D" id="1.10.510.10">
    <property type="entry name" value="Transferase(Phosphotransferase) domain 1"/>
    <property type="match status" value="1"/>
</dbReference>
<dbReference type="InterPro" id="IPR000253">
    <property type="entry name" value="FHA_dom"/>
</dbReference>
<evidence type="ECO:0000256" key="1">
    <source>
        <dbReference type="ARBA" id="ARBA00005575"/>
    </source>
</evidence>